<proteinExistence type="predicted"/>
<dbReference type="AlphaFoldDB" id="A0A1S3T1Z9"/>
<keyword evidence="4" id="KW-0067">ATP-binding</keyword>
<evidence type="ECO:0000256" key="1">
    <source>
        <dbReference type="ARBA" id="ARBA00022614"/>
    </source>
</evidence>
<protein>
    <submittedName>
        <fullName evidence="8">Protein NLRC3</fullName>
    </submittedName>
</protein>
<dbReference type="Proteomes" id="UP001652741">
    <property type="component" value="Chromosome ssa09"/>
</dbReference>
<keyword evidence="3" id="KW-0547">Nucleotide-binding</keyword>
<dbReference type="RefSeq" id="XP_014070613.2">
    <property type="nucleotide sequence ID" value="XM_014215138.2"/>
</dbReference>
<sequence>MTEVRGFNDLQEEEYFRKRCCSDAKLANRIISHIKTTRSLNTMCHIPVFCWITATVLWEKFRDDCKEIPKTLSEMYTHFVLIQTNLKNHKYHNIEETDARRILKSDKEIILKLAKLAFEHLKKSNFIFYETDLRECGIDMKKVSVQSGLCTEIFKQEVGLYSKTVYCFLHLTIQEYFAALYLLYCYTTDDMEVLKSFLNETLDEEDSLLSKHVGYHLDASQRDGPGESLESDQLEDCEEISTLEEEPEEHCLLDDEAVEGSD</sequence>
<dbReference type="GO" id="GO:0005524">
    <property type="term" value="F:ATP binding"/>
    <property type="evidence" value="ECO:0007669"/>
    <property type="project" value="UniProtKB-KW"/>
</dbReference>
<feature type="domain" description="NOD1/2 winged helix" evidence="6">
    <location>
        <begin position="109"/>
        <end position="168"/>
    </location>
</feature>
<dbReference type="InterPro" id="IPR041075">
    <property type="entry name" value="NOD1/2_WH"/>
</dbReference>
<reference evidence="8" key="1">
    <citation type="submission" date="2025-08" db="UniProtKB">
        <authorList>
            <consortium name="RefSeq"/>
        </authorList>
    </citation>
    <scope>IDENTIFICATION</scope>
</reference>
<feature type="region of interest" description="Disordered" evidence="5">
    <location>
        <begin position="219"/>
        <end position="262"/>
    </location>
</feature>
<organism evidence="7 8">
    <name type="scientific">Salmo salar</name>
    <name type="common">Atlantic salmon</name>
    <dbReference type="NCBI Taxonomy" id="8030"/>
    <lineage>
        <taxon>Eukaryota</taxon>
        <taxon>Metazoa</taxon>
        <taxon>Chordata</taxon>
        <taxon>Craniata</taxon>
        <taxon>Vertebrata</taxon>
        <taxon>Euteleostomi</taxon>
        <taxon>Actinopterygii</taxon>
        <taxon>Neopterygii</taxon>
        <taxon>Teleostei</taxon>
        <taxon>Protacanthopterygii</taxon>
        <taxon>Salmoniformes</taxon>
        <taxon>Salmonidae</taxon>
        <taxon>Salmoninae</taxon>
        <taxon>Salmo</taxon>
    </lineage>
</organism>
<evidence type="ECO:0000313" key="8">
    <source>
        <dbReference type="RefSeq" id="XP_014070613.2"/>
    </source>
</evidence>
<accession>A0A1S3T1Z9</accession>
<dbReference type="PANTHER" id="PTHR24106">
    <property type="entry name" value="NACHT, LRR AND CARD DOMAINS-CONTAINING"/>
    <property type="match status" value="1"/>
</dbReference>
<keyword evidence="7" id="KW-1185">Reference proteome</keyword>
<evidence type="ECO:0000256" key="2">
    <source>
        <dbReference type="ARBA" id="ARBA00022737"/>
    </source>
</evidence>
<keyword evidence="2" id="KW-0677">Repeat</keyword>
<evidence type="ECO:0000259" key="6">
    <source>
        <dbReference type="Pfam" id="PF17779"/>
    </source>
</evidence>
<name>A0A1S3T1Z9_SALSA</name>
<dbReference type="GeneID" id="106613151"/>
<feature type="compositionally biased region" description="Acidic residues" evidence="5">
    <location>
        <begin position="229"/>
        <end position="262"/>
    </location>
</feature>
<gene>
    <name evidence="8" type="primary">LOC106613151</name>
</gene>
<evidence type="ECO:0000256" key="3">
    <source>
        <dbReference type="ARBA" id="ARBA00022741"/>
    </source>
</evidence>
<dbReference type="InterPro" id="IPR051261">
    <property type="entry name" value="NLR"/>
</dbReference>
<evidence type="ECO:0000256" key="5">
    <source>
        <dbReference type="SAM" id="MobiDB-lite"/>
    </source>
</evidence>
<dbReference type="KEGG" id="sasa:106613151"/>
<dbReference type="Pfam" id="PF17779">
    <property type="entry name" value="WHD_NOD2"/>
    <property type="match status" value="1"/>
</dbReference>
<evidence type="ECO:0000256" key="4">
    <source>
        <dbReference type="ARBA" id="ARBA00022840"/>
    </source>
</evidence>
<keyword evidence="1" id="KW-0433">Leucine-rich repeat</keyword>
<evidence type="ECO:0000313" key="7">
    <source>
        <dbReference type="Proteomes" id="UP001652741"/>
    </source>
</evidence>